<dbReference type="AlphaFoldDB" id="A0A249DX47"/>
<dbReference type="SUPFAM" id="SSF53098">
    <property type="entry name" value="Ribonuclease H-like"/>
    <property type="match status" value="1"/>
</dbReference>
<dbReference type="PROSITE" id="PS50818">
    <property type="entry name" value="INTEIN_C_TER"/>
    <property type="match status" value="1"/>
</dbReference>
<dbReference type="InterPro" id="IPR036397">
    <property type="entry name" value="RNaseH_sf"/>
</dbReference>
<dbReference type="PANTHER" id="PTHR10133">
    <property type="entry name" value="DNA POLYMERASE I"/>
    <property type="match status" value="1"/>
</dbReference>
<evidence type="ECO:0000256" key="2">
    <source>
        <dbReference type="ARBA" id="ARBA00012417"/>
    </source>
</evidence>
<dbReference type="InterPro" id="IPR043502">
    <property type="entry name" value="DNA/RNA_pol_sf"/>
</dbReference>
<dbReference type="Proteomes" id="UP000216438">
    <property type="component" value="Chromosome"/>
</dbReference>
<dbReference type="OrthoDB" id="9764911at2"/>
<dbReference type="GO" id="GO:0003676">
    <property type="term" value="F:nucleic acid binding"/>
    <property type="evidence" value="ECO:0007669"/>
    <property type="project" value="InterPro"/>
</dbReference>
<dbReference type="Gene3D" id="3.30.420.10">
    <property type="entry name" value="Ribonuclease H-like superfamily/Ribonuclease H"/>
    <property type="match status" value="1"/>
</dbReference>
<evidence type="ECO:0000313" key="5">
    <source>
        <dbReference type="EMBL" id="ASX26108.1"/>
    </source>
</evidence>
<dbReference type="SUPFAM" id="SSF56672">
    <property type="entry name" value="DNA/RNA polymerases"/>
    <property type="match status" value="2"/>
</dbReference>
<name>A0A249DX47_9ENTR</name>
<proteinExistence type="inferred from homology"/>
<comment type="similarity">
    <text evidence="1">Belongs to the DNA polymerase type-A family.</text>
</comment>
<dbReference type="InterPro" id="IPR002298">
    <property type="entry name" value="DNA_polymerase_A"/>
</dbReference>
<dbReference type="GO" id="GO:0016539">
    <property type="term" value="P:intein-mediated protein splicing"/>
    <property type="evidence" value="ECO:0007669"/>
    <property type="project" value="InterPro"/>
</dbReference>
<dbReference type="InterPro" id="IPR012337">
    <property type="entry name" value="RNaseH-like_sf"/>
</dbReference>
<dbReference type="InterPro" id="IPR036844">
    <property type="entry name" value="Hint_dom_sf"/>
</dbReference>
<evidence type="ECO:0000313" key="6">
    <source>
        <dbReference type="Proteomes" id="UP000216438"/>
    </source>
</evidence>
<dbReference type="SUPFAM" id="SSF51294">
    <property type="entry name" value="Hedgehog/intein (Hint) domain"/>
    <property type="match status" value="2"/>
</dbReference>
<dbReference type="PANTHER" id="PTHR10133:SF27">
    <property type="entry name" value="DNA POLYMERASE NU"/>
    <property type="match status" value="1"/>
</dbReference>
<dbReference type="InterPro" id="IPR006141">
    <property type="entry name" value="Intein_N"/>
</dbReference>
<dbReference type="Gene3D" id="2.170.16.10">
    <property type="entry name" value="Hedgehog/Intein (Hint) domain"/>
    <property type="match status" value="1"/>
</dbReference>
<reference evidence="5 6" key="2">
    <citation type="submission" date="2017-09" db="EMBL/GenBank/DDBJ databases">
        <title>The genome of whitefly Bemisia tabaci, a global crop pest, provides novel insights into virus transmission, host adaptation and insecticide resistance.</title>
        <authorList>
            <person name="Kaur N."/>
            <person name="Kliot A."/>
            <person name="Pinheiro P.V."/>
            <person name="Luan J."/>
            <person name="Zheng Y."/>
            <person name="Liu W."/>
            <person name="Sun H."/>
            <person name="Yang X."/>
            <person name="Xu Y."/>
            <person name="Luo Y."/>
            <person name="Kruse A."/>
            <person name="Fisher T.W."/>
            <person name="Nelson D.R."/>
            <person name="Elimelech M."/>
            <person name="MacCoss M."/>
            <person name="Johnson R."/>
            <person name="Cohen E."/>
            <person name="Hunter W.B."/>
            <person name="Brown J.K."/>
            <person name="Jander G."/>
            <person name="Cilia M."/>
            <person name="Douglas A.E."/>
            <person name="Ghanim M."/>
            <person name="Simmons A.M."/>
            <person name="Wintermantel W.M."/>
            <person name="Ling K.-S."/>
            <person name="Fei Z."/>
        </authorList>
    </citation>
    <scope>NUCLEOTIDE SEQUENCE [LARGE SCALE GENOMIC DNA]</scope>
    <source>
        <strain evidence="5 6">MEAM1</strain>
    </source>
</reference>
<gene>
    <name evidence="5" type="ORF">BA171_03085</name>
</gene>
<dbReference type="EC" id="2.7.7.7" evidence="2"/>
<dbReference type="InterPro" id="IPR030934">
    <property type="entry name" value="Intein_C"/>
</dbReference>
<sequence>MENKILWIDLETYSVVPIRNGTHAYAEGAEIMLLAWAIDNSPVKVWDITTGLSMPEKLHMALADPKIEIWAHNSHFDRTILNHCGVKTDIHRWRDTMIQALAHGLPGALGTLCEVFDISLDKKKNKEGKALIQLLTKPRPKNVTLHRATSKTHAEEWKRFVAYAALDIEAMREVYRRLPDWNYPKKELTLWHLDQQINDRGVCMDVELAKSALTAVENEQKRLSTITQQLTDNAVQAATQRDALLQHIASAFGITLPDMQFSTLQRRINDPDIPLALRELLSVRLQSCTTSTSKYKSLLKSVSADGRLRGMLQFCGASRTGRWAGRIFQPQNLPRPTLDQKTIDTGIEALKAGCAELICDDIMQLTSSALRGCIIAPPGKKLVISDLSNIEGRMLAWLAGENWKVNAFSAFDNGKGDDLYKLAYAKPYNMEPDLVYKEQRQIGKVMELACLHGDTLVLTNRGYVKIINIENNDLLWDGAEWVKHNGLIFKGFKKVISIAGVQMTPNHQVLTPHGWKQASHIASNKNTLARSLELASESLPCSLKAKKSEESEGSTCNAHVERNNTASLYQTCLKVKVLDVIHALKKQQKPIVGGIFATLTHLVMTKLGHVCLIVSLPPCHVATIPRINYTETTEGAVYKFALNGNRIKEVFSTTRKLWTDLTMPILKWIASITIKGTSAETSDSYQKPTITEIDGKYQKCSNESMGWSNVYDIVNAGPRNRFTIKTNAGHLIVHNCGYGGGVAAFLTFALAYGLDLDELAEAALPNIPPGVKREAMRWYQQSVETDKTYGLSEKIFVTCDSLKRMWRNAHPQTVSFWYDIEEAVKNAIQVPNIPFKCRKLTVRRDKAWLRIFLPSGRSICYPSARIENGQITYMGINPYSRKWERLKTYGGKLCLAKGTLVLTITGWMPIEIVSQDAYVWDGIEWVRTDGSVFNGNQEVIQAYGVWMTADHQVLTEKGWKSASQSKRYNRSSCRLPDGYELSRFRRKEISLESTLHLWTRNTHSSNIITKTKKKRYNCLLRMPKGTNNIMQEPKARNVKTPRFCRMEPHVSQMYSPFRQSMAKLWWSGNNGLQTLAKKFQQFLGRHGQNIPTRLIFRSHQQQCRLPPQKLPLGYVASTSSKYSTSSIRANSPRHNEYTGIGSPNRDCFKHALLSPGKKGKSSTTSGTPQHIAEVYDLINCGPRNRFVIATPDGPLIVHNCENICQAAARDVLAYNMPPIEKAGFEIVLTVHDEIISEAPDTPQFSAEGLSTLLSLNPDWAFDLPLSAAGFETYRYRKE</sequence>
<evidence type="ECO:0000259" key="4">
    <source>
        <dbReference type="Pfam" id="PF01612"/>
    </source>
</evidence>
<dbReference type="GO" id="GO:0006302">
    <property type="term" value="P:double-strand break repair"/>
    <property type="evidence" value="ECO:0007669"/>
    <property type="project" value="TreeGrafter"/>
</dbReference>
<dbReference type="GO" id="GO:0003887">
    <property type="term" value="F:DNA-directed DNA polymerase activity"/>
    <property type="evidence" value="ECO:0007669"/>
    <property type="project" value="UniProtKB-EC"/>
</dbReference>
<evidence type="ECO:0000256" key="1">
    <source>
        <dbReference type="ARBA" id="ARBA00007705"/>
    </source>
</evidence>
<dbReference type="GO" id="GO:0006261">
    <property type="term" value="P:DNA-templated DNA replication"/>
    <property type="evidence" value="ECO:0007669"/>
    <property type="project" value="InterPro"/>
</dbReference>
<reference evidence="6" key="1">
    <citation type="submission" date="2016-06" db="EMBL/GenBank/DDBJ databases">
        <authorList>
            <person name="Chen W."/>
            <person name="Hasegawa D.K."/>
        </authorList>
    </citation>
    <scope>NUCLEOTIDE SEQUENCE [LARGE SCALE GENOMIC DNA]</scope>
    <source>
        <strain evidence="6">MEAM1</strain>
    </source>
</reference>
<dbReference type="InterPro" id="IPR002562">
    <property type="entry name" value="3'-5'_exonuclease_dom"/>
</dbReference>
<accession>A0A249DX47</accession>
<dbReference type="GO" id="GO:0008408">
    <property type="term" value="F:3'-5' exonuclease activity"/>
    <property type="evidence" value="ECO:0007669"/>
    <property type="project" value="InterPro"/>
</dbReference>
<dbReference type="RefSeq" id="WP_016857144.1">
    <property type="nucleotide sequence ID" value="NZ_CP016303.1"/>
</dbReference>
<evidence type="ECO:0000256" key="3">
    <source>
        <dbReference type="ARBA" id="ARBA00049244"/>
    </source>
</evidence>
<dbReference type="Pfam" id="PF01612">
    <property type="entry name" value="DNA_pol_A_exo1"/>
    <property type="match status" value="1"/>
</dbReference>
<protein>
    <recommendedName>
        <fullName evidence="2">DNA-directed DNA polymerase</fullName>
        <ecNumber evidence="2">2.7.7.7</ecNumber>
    </recommendedName>
</protein>
<feature type="domain" description="3'-5' exonuclease" evidence="4">
    <location>
        <begin position="56"/>
        <end position="178"/>
    </location>
</feature>
<organism evidence="5 6">
    <name type="scientific">Candidatus Hamiltonella defensa</name>
    <name type="common">Bemisia tabaci</name>
    <dbReference type="NCBI Taxonomy" id="672795"/>
    <lineage>
        <taxon>Bacteria</taxon>
        <taxon>Pseudomonadati</taxon>
        <taxon>Pseudomonadota</taxon>
        <taxon>Gammaproteobacteria</taxon>
        <taxon>Enterobacterales</taxon>
        <taxon>Enterobacteriaceae</taxon>
        <taxon>aphid secondary symbionts</taxon>
        <taxon>Candidatus Williamhamiltonella</taxon>
    </lineage>
</organism>
<comment type="catalytic activity">
    <reaction evidence="3">
        <text>DNA(n) + a 2'-deoxyribonucleoside 5'-triphosphate = DNA(n+1) + diphosphate</text>
        <dbReference type="Rhea" id="RHEA:22508"/>
        <dbReference type="Rhea" id="RHEA-COMP:17339"/>
        <dbReference type="Rhea" id="RHEA-COMP:17340"/>
        <dbReference type="ChEBI" id="CHEBI:33019"/>
        <dbReference type="ChEBI" id="CHEBI:61560"/>
        <dbReference type="ChEBI" id="CHEBI:173112"/>
        <dbReference type="EC" id="2.7.7.7"/>
    </reaction>
</comment>
<dbReference type="EMBL" id="CP016303">
    <property type="protein sequence ID" value="ASX26108.1"/>
    <property type="molecule type" value="Genomic_DNA"/>
</dbReference>
<dbReference type="PROSITE" id="PS50817">
    <property type="entry name" value="INTEIN_N_TER"/>
    <property type="match status" value="2"/>
</dbReference>